<protein>
    <submittedName>
        <fullName evidence="8">Zinc finger, Sec23/Sec24-type</fullName>
    </submittedName>
</protein>
<dbReference type="InterPro" id="IPR029006">
    <property type="entry name" value="ADF-H/Gelsolin-like_dom_sf"/>
</dbReference>
<dbReference type="Pfam" id="PF04811">
    <property type="entry name" value="Sec23_trunk"/>
    <property type="match status" value="1"/>
</dbReference>
<dbReference type="GeneID" id="80875640"/>
<name>A0AAE9WA39_9SCHI</name>
<organism evidence="8 9">
    <name type="scientific">Schizosaccharomyces osmophilus</name>
    <dbReference type="NCBI Taxonomy" id="2545709"/>
    <lineage>
        <taxon>Eukaryota</taxon>
        <taxon>Fungi</taxon>
        <taxon>Dikarya</taxon>
        <taxon>Ascomycota</taxon>
        <taxon>Taphrinomycotina</taxon>
        <taxon>Schizosaccharomycetes</taxon>
        <taxon>Schizosaccharomycetales</taxon>
        <taxon>Schizosaccharomycetaceae</taxon>
        <taxon>Schizosaccharomyces</taxon>
    </lineage>
</organism>
<evidence type="ECO:0000259" key="5">
    <source>
        <dbReference type="Pfam" id="PF04810"/>
    </source>
</evidence>
<dbReference type="GO" id="GO:0000149">
    <property type="term" value="F:SNARE binding"/>
    <property type="evidence" value="ECO:0007669"/>
    <property type="project" value="TreeGrafter"/>
</dbReference>
<evidence type="ECO:0000256" key="2">
    <source>
        <dbReference type="ARBA" id="ARBA00022448"/>
    </source>
</evidence>
<evidence type="ECO:0000313" key="9">
    <source>
        <dbReference type="Proteomes" id="UP001212411"/>
    </source>
</evidence>
<dbReference type="Gene3D" id="1.20.120.730">
    <property type="entry name" value="Sec23/Sec24 helical domain"/>
    <property type="match status" value="1"/>
</dbReference>
<dbReference type="Gene3D" id="2.60.40.1670">
    <property type="entry name" value="beta-sandwich domain of Sec23/24"/>
    <property type="match status" value="1"/>
</dbReference>
<dbReference type="InterPro" id="IPR006895">
    <property type="entry name" value="Znf_Sec23_Sec24"/>
</dbReference>
<dbReference type="InterPro" id="IPR036175">
    <property type="entry name" value="Sec23/24_helical_dom_sf"/>
</dbReference>
<dbReference type="GO" id="GO:0030127">
    <property type="term" value="C:COPII vesicle coat"/>
    <property type="evidence" value="ECO:0007669"/>
    <property type="project" value="InterPro"/>
</dbReference>
<sequence length="838" mass="95064">MAFSISGPLSCSPNCSSRNSTDEVAISSPYYTHLDDEWITKSFSSSTSESELSDFTVGRFNPILSERLENRNYFSKVSYDPVTSDCVPTVLTDYTFSLKDSTDPCFLRSVYRAVPKSPNEISSSLPFSSIAHPFSIGNPSCVYNWENEKELSIPHCVTCGAYFSFHSSAIFSGSQWRCEFCDICNSITDDFSCLLQNMIMEREGSTENNLMKPSFDALLKEPSAKSPFLNIFLIDISRTSASTGFKRSIAEAIKFTLASEKYQTKFSKSRVLFIGYDNALHFYRLSNQRVNENVMVDLEEDELVFPYDTSIDPNQNRLDVVRILSHIENSSDDKANGCNALLHAVKITAKLLEERQGKIHVLGLDNTIQKQYPSLLEKRRRQQSLQLYTQRLIEHGISIDLFMLENDSEIYNDLIEQLCLKTGGNYHFYLTSSSAQSTLKEDVLESLSGFIGTHVKIKISASKGLRVKQIKAGEVADYPKDNVVNISAINSETAIYFELEQTASILSQTASIQVLTFYRTVESSERVRCHHIRLPIVSSKKEVFSKADCETLVASMAKHAAYVSTTRNLKNWFCRKIIDLLVEYRGQQGKDPEIYENLPGNLQSYPSYMMALMKSRVFINNPSKPGRNTYFNFRIKTGHVKIICMMIYPLIIPLHNMGFKSGFEDSDCQLNIPEPIAASSRCLKINGIYLSFIQGKIYLWTHGGVPSTSFCTFLDSGKGNIPMQTSNPHEYKSRFAIQIENICNYLTKITEVDFSRVHYISQQDNGETQKEILECSFGLVEDQLFNSMDLEQFQNNLKVLAQEKGQNKGTFSSLNVKDVKSFFHKIRFQKQDIFKQIA</sequence>
<dbReference type="AlphaFoldDB" id="A0AAE9WA39"/>
<feature type="domain" description="Zinc finger Sec23/Sec24-type" evidence="5">
    <location>
        <begin position="153"/>
        <end position="190"/>
    </location>
</feature>
<evidence type="ECO:0000256" key="4">
    <source>
        <dbReference type="SAM" id="MobiDB-lite"/>
    </source>
</evidence>
<dbReference type="SUPFAM" id="SSF53300">
    <property type="entry name" value="vWA-like"/>
    <property type="match status" value="1"/>
</dbReference>
<dbReference type="InterPro" id="IPR036465">
    <property type="entry name" value="vWFA_dom_sf"/>
</dbReference>
<dbReference type="GO" id="GO:0070971">
    <property type="term" value="C:endoplasmic reticulum exit site"/>
    <property type="evidence" value="ECO:0007669"/>
    <property type="project" value="TreeGrafter"/>
</dbReference>
<feature type="compositionally biased region" description="Polar residues" evidence="4">
    <location>
        <begin position="7"/>
        <end position="19"/>
    </location>
</feature>
<dbReference type="EMBL" id="CP115611">
    <property type="protein sequence ID" value="WBW72491.1"/>
    <property type="molecule type" value="Genomic_DNA"/>
</dbReference>
<dbReference type="GO" id="GO:0006886">
    <property type="term" value="P:intracellular protein transport"/>
    <property type="evidence" value="ECO:0007669"/>
    <property type="project" value="InterPro"/>
</dbReference>
<proteinExistence type="inferred from homology"/>
<dbReference type="InterPro" id="IPR036174">
    <property type="entry name" value="Znf_Sec23_Sec24_sf"/>
</dbReference>
<reference evidence="8 9" key="1">
    <citation type="journal article" date="2023" name="G3 (Bethesda)">
        <title>A high-quality reference genome for the fission yeast Schizosaccharomyces osmophilus.</title>
        <authorList>
            <person name="Jia G.S."/>
            <person name="Zhang W.C."/>
            <person name="Liang Y."/>
            <person name="Liu X.H."/>
            <person name="Rhind N."/>
            <person name="Pidoux A."/>
            <person name="Brysch-Herzberg M."/>
            <person name="Du L.L."/>
        </authorList>
    </citation>
    <scope>NUCLEOTIDE SEQUENCE [LARGE SCALE GENOMIC DNA]</scope>
    <source>
        <strain evidence="8 9">CBS 15793</strain>
    </source>
</reference>
<dbReference type="Pfam" id="PF04810">
    <property type="entry name" value="zf-Sec23_Sec24"/>
    <property type="match status" value="1"/>
</dbReference>
<dbReference type="RefSeq" id="XP_056036734.1">
    <property type="nucleotide sequence ID" value="XM_056180951.1"/>
</dbReference>
<dbReference type="Gene3D" id="3.40.20.10">
    <property type="entry name" value="Severin"/>
    <property type="match status" value="1"/>
</dbReference>
<dbReference type="InterPro" id="IPR006900">
    <property type="entry name" value="Sec23/24_helical_dom"/>
</dbReference>
<dbReference type="InterPro" id="IPR006896">
    <property type="entry name" value="Sec23/24_trunk_dom"/>
</dbReference>
<dbReference type="Proteomes" id="UP001212411">
    <property type="component" value="Chromosome 1"/>
</dbReference>
<dbReference type="PANTHER" id="PTHR13803:SF4">
    <property type="entry name" value="SECRETORY 24CD, ISOFORM C"/>
    <property type="match status" value="1"/>
</dbReference>
<feature type="domain" description="Sec23/Sec24 helical" evidence="7">
    <location>
        <begin position="548"/>
        <end position="637"/>
    </location>
</feature>
<dbReference type="KEGG" id="som:SOMG_02159"/>
<evidence type="ECO:0000313" key="8">
    <source>
        <dbReference type="EMBL" id="WBW72491.1"/>
    </source>
</evidence>
<gene>
    <name evidence="8" type="ORF">SOMG_02159</name>
</gene>
<dbReference type="GO" id="GO:0090110">
    <property type="term" value="P:COPII-coated vesicle cargo loading"/>
    <property type="evidence" value="ECO:0007669"/>
    <property type="project" value="TreeGrafter"/>
</dbReference>
<dbReference type="SUPFAM" id="SSF82919">
    <property type="entry name" value="Zn-finger domain of Sec23/24"/>
    <property type="match status" value="1"/>
</dbReference>
<dbReference type="Gene3D" id="3.40.50.410">
    <property type="entry name" value="von Willebrand factor, type A domain"/>
    <property type="match status" value="1"/>
</dbReference>
<keyword evidence="2" id="KW-0813">Transport</keyword>
<dbReference type="InterPro" id="IPR050550">
    <property type="entry name" value="SEC23_SEC24_subfamily"/>
</dbReference>
<keyword evidence="3" id="KW-0653">Protein transport</keyword>
<evidence type="ECO:0000259" key="6">
    <source>
        <dbReference type="Pfam" id="PF04811"/>
    </source>
</evidence>
<dbReference type="Pfam" id="PF04815">
    <property type="entry name" value="Sec23_helical"/>
    <property type="match status" value="1"/>
</dbReference>
<evidence type="ECO:0000256" key="1">
    <source>
        <dbReference type="ARBA" id="ARBA00008334"/>
    </source>
</evidence>
<evidence type="ECO:0000259" key="7">
    <source>
        <dbReference type="Pfam" id="PF04815"/>
    </source>
</evidence>
<dbReference type="SUPFAM" id="SSF81811">
    <property type="entry name" value="Helical domain of Sec23/24"/>
    <property type="match status" value="1"/>
</dbReference>
<dbReference type="GO" id="GO:0008270">
    <property type="term" value="F:zinc ion binding"/>
    <property type="evidence" value="ECO:0007669"/>
    <property type="project" value="InterPro"/>
</dbReference>
<dbReference type="PANTHER" id="PTHR13803">
    <property type="entry name" value="SEC24-RELATED PROTEIN"/>
    <property type="match status" value="1"/>
</dbReference>
<dbReference type="SUPFAM" id="SSF81995">
    <property type="entry name" value="beta-sandwich domain of Sec23/24"/>
    <property type="match status" value="1"/>
</dbReference>
<keyword evidence="9" id="KW-1185">Reference proteome</keyword>
<accession>A0AAE9WA39</accession>
<evidence type="ECO:0000256" key="3">
    <source>
        <dbReference type="ARBA" id="ARBA00022927"/>
    </source>
</evidence>
<feature type="region of interest" description="Disordered" evidence="4">
    <location>
        <begin position="1"/>
        <end position="21"/>
    </location>
</feature>
<dbReference type="Gene3D" id="2.30.30.380">
    <property type="entry name" value="Zn-finger domain of Sec23/24"/>
    <property type="match status" value="1"/>
</dbReference>
<comment type="similarity">
    <text evidence="1">Belongs to the SEC23/SEC24 family. SEC24 subfamily.</text>
</comment>
<feature type="domain" description="Sec23/Sec24 trunk" evidence="6">
    <location>
        <begin position="227"/>
        <end position="442"/>
    </location>
</feature>